<accession>A0A0E9UXM7</accession>
<dbReference type="AlphaFoldDB" id="A0A0E9UXM7"/>
<dbReference type="EMBL" id="GBXM01038076">
    <property type="protein sequence ID" value="JAH70501.1"/>
    <property type="molecule type" value="Transcribed_RNA"/>
</dbReference>
<protein>
    <submittedName>
        <fullName evidence="1">Uncharacterized protein</fullName>
    </submittedName>
</protein>
<name>A0A0E9UXM7_ANGAN</name>
<reference evidence="1" key="2">
    <citation type="journal article" date="2015" name="Fish Shellfish Immunol.">
        <title>Early steps in the European eel (Anguilla anguilla)-Vibrio vulnificus interaction in the gills: Role of the RtxA13 toxin.</title>
        <authorList>
            <person name="Callol A."/>
            <person name="Pajuelo D."/>
            <person name="Ebbesson L."/>
            <person name="Teles M."/>
            <person name="MacKenzie S."/>
            <person name="Amaro C."/>
        </authorList>
    </citation>
    <scope>NUCLEOTIDE SEQUENCE</scope>
</reference>
<sequence>MFNLNPESFFCTLSNYKLCFLSPEFIIPKINM</sequence>
<proteinExistence type="predicted"/>
<organism evidence="1">
    <name type="scientific">Anguilla anguilla</name>
    <name type="common">European freshwater eel</name>
    <name type="synonym">Muraena anguilla</name>
    <dbReference type="NCBI Taxonomy" id="7936"/>
    <lineage>
        <taxon>Eukaryota</taxon>
        <taxon>Metazoa</taxon>
        <taxon>Chordata</taxon>
        <taxon>Craniata</taxon>
        <taxon>Vertebrata</taxon>
        <taxon>Euteleostomi</taxon>
        <taxon>Actinopterygii</taxon>
        <taxon>Neopterygii</taxon>
        <taxon>Teleostei</taxon>
        <taxon>Anguilliformes</taxon>
        <taxon>Anguillidae</taxon>
        <taxon>Anguilla</taxon>
    </lineage>
</organism>
<reference evidence="1" key="1">
    <citation type="submission" date="2014-11" db="EMBL/GenBank/DDBJ databases">
        <authorList>
            <person name="Amaro Gonzalez C."/>
        </authorList>
    </citation>
    <scope>NUCLEOTIDE SEQUENCE</scope>
</reference>
<evidence type="ECO:0000313" key="1">
    <source>
        <dbReference type="EMBL" id="JAH70501.1"/>
    </source>
</evidence>